<gene>
    <name evidence="2" type="ORF">B0T18DRAFT_388418</name>
</gene>
<proteinExistence type="predicted"/>
<accession>A0AA40KB14</accession>
<organism evidence="2 3">
    <name type="scientific">Schizothecium vesticola</name>
    <dbReference type="NCBI Taxonomy" id="314040"/>
    <lineage>
        <taxon>Eukaryota</taxon>
        <taxon>Fungi</taxon>
        <taxon>Dikarya</taxon>
        <taxon>Ascomycota</taxon>
        <taxon>Pezizomycotina</taxon>
        <taxon>Sordariomycetes</taxon>
        <taxon>Sordariomycetidae</taxon>
        <taxon>Sordariales</taxon>
        <taxon>Schizotheciaceae</taxon>
        <taxon>Schizothecium</taxon>
    </lineage>
</organism>
<feature type="region of interest" description="Disordered" evidence="1">
    <location>
        <begin position="208"/>
        <end position="312"/>
    </location>
</feature>
<dbReference type="PANTHER" id="PTHR23225:SF2">
    <property type="entry name" value="AT09679P-RELATED"/>
    <property type="match status" value="1"/>
</dbReference>
<evidence type="ECO:0000313" key="2">
    <source>
        <dbReference type="EMBL" id="KAK0752490.1"/>
    </source>
</evidence>
<name>A0AA40KB14_9PEZI</name>
<sequence>MSTNIPYLSQEDYYYSGVVMSYGPASNIDPVLQSLSPSPPSWGRVGQYLRDTQRTAIFNAPGNTQDGYQTHAAVGIQPSPSQHQVRFASPISSNELSYPTALSPPGETEASLFDFDSPATPPDTTMSFGLGHYARPNQCDQWSTHAHDLQFNNMGPLPYVNPADVNHCQQPEAYEVDTDSFVLDRSRTPSWDTYPLVSTLAAAVVPSHQGRTTAGMPLRTKQESSCHYPEPPSSGISVHGNDADDEPADTASTKRKTEEDDTDYKPSSTKKLKPSGGRPKAKTGPSSTSAARKTRKTTTIPPTPSQPPYRLSNAPNKGQFLCREPGCAPKQIYTDQLSLDAHIKKKHTRPFKCVFHFAGCRSQFAAKNEWKRHVATQHLLLNYWICQEAECTRLVNGPSPIATNSLSCRVAGSGRTAASAQPRATTDEQNLPNGNIFNRKDLYTQHLRRMHMPPECKKDGGKKSASTPEWDRRLRALQDGAIRTRCALPEDMTCPAAGCDEAFHGADAWDTRMEHVARHLDPAVRGMGDCAVEFGGEGDKCLVEWAGREDVKIIEPREGGGFGSGRGHDTATGTG</sequence>
<dbReference type="AlphaFoldDB" id="A0AA40KB14"/>
<dbReference type="Gene3D" id="3.30.160.60">
    <property type="entry name" value="Classic Zinc Finger"/>
    <property type="match status" value="1"/>
</dbReference>
<dbReference type="EMBL" id="JAUKUD010000002">
    <property type="protein sequence ID" value="KAK0752490.1"/>
    <property type="molecule type" value="Genomic_DNA"/>
</dbReference>
<comment type="caution">
    <text evidence="2">The sequence shown here is derived from an EMBL/GenBank/DDBJ whole genome shotgun (WGS) entry which is preliminary data.</text>
</comment>
<keyword evidence="3" id="KW-1185">Reference proteome</keyword>
<dbReference type="PANTHER" id="PTHR23225">
    <property type="entry name" value="ZINC FINGER PROTEIN"/>
    <property type="match status" value="1"/>
</dbReference>
<dbReference type="Proteomes" id="UP001172155">
    <property type="component" value="Unassembled WGS sequence"/>
</dbReference>
<reference evidence="2" key="1">
    <citation type="submission" date="2023-06" db="EMBL/GenBank/DDBJ databases">
        <title>Genome-scale phylogeny and comparative genomics of the fungal order Sordariales.</title>
        <authorList>
            <consortium name="Lawrence Berkeley National Laboratory"/>
            <person name="Hensen N."/>
            <person name="Bonometti L."/>
            <person name="Westerberg I."/>
            <person name="Brannstrom I.O."/>
            <person name="Guillou S."/>
            <person name="Cros-Aarteil S."/>
            <person name="Calhoun S."/>
            <person name="Haridas S."/>
            <person name="Kuo A."/>
            <person name="Mondo S."/>
            <person name="Pangilinan J."/>
            <person name="Riley R."/>
            <person name="LaButti K."/>
            <person name="Andreopoulos B."/>
            <person name="Lipzen A."/>
            <person name="Chen C."/>
            <person name="Yanf M."/>
            <person name="Daum C."/>
            <person name="Ng V."/>
            <person name="Clum A."/>
            <person name="Steindorff A."/>
            <person name="Ohm R."/>
            <person name="Martin F."/>
            <person name="Silar P."/>
            <person name="Natvig D."/>
            <person name="Lalanne C."/>
            <person name="Gautier V."/>
            <person name="Ament-velasquez S.L."/>
            <person name="Kruys A."/>
            <person name="Hutchinson M.I."/>
            <person name="Powell A.J."/>
            <person name="Barry K."/>
            <person name="Miller A.N."/>
            <person name="Grigoriev I.V."/>
            <person name="Debuchy R."/>
            <person name="Gladieux P."/>
            <person name="Thoren M.H."/>
            <person name="Johannesson H."/>
        </authorList>
    </citation>
    <scope>NUCLEOTIDE SEQUENCE</scope>
    <source>
        <strain evidence="2">SMH3187-1</strain>
    </source>
</reference>
<protein>
    <recommendedName>
        <fullName evidence="4">C2H2-type domain-containing protein</fullName>
    </recommendedName>
</protein>
<dbReference type="GO" id="GO:0003700">
    <property type="term" value="F:DNA-binding transcription factor activity"/>
    <property type="evidence" value="ECO:0007669"/>
    <property type="project" value="InterPro"/>
</dbReference>
<evidence type="ECO:0008006" key="4">
    <source>
        <dbReference type="Google" id="ProtNLM"/>
    </source>
</evidence>
<evidence type="ECO:0000256" key="1">
    <source>
        <dbReference type="SAM" id="MobiDB-lite"/>
    </source>
</evidence>
<dbReference type="InterPro" id="IPR039970">
    <property type="entry name" value="TF_Grauzone"/>
</dbReference>
<evidence type="ECO:0000313" key="3">
    <source>
        <dbReference type="Proteomes" id="UP001172155"/>
    </source>
</evidence>
<feature type="region of interest" description="Disordered" evidence="1">
    <location>
        <begin position="555"/>
        <end position="575"/>
    </location>
</feature>